<name>C0QPU0_PERMH</name>
<organism evidence="1 2">
    <name type="scientific">Persephonella marina (strain DSM 14350 / EX-H1)</name>
    <dbReference type="NCBI Taxonomy" id="123214"/>
    <lineage>
        <taxon>Bacteria</taxon>
        <taxon>Pseudomonadati</taxon>
        <taxon>Aquificota</taxon>
        <taxon>Aquificia</taxon>
        <taxon>Aquificales</taxon>
        <taxon>Hydrogenothermaceae</taxon>
        <taxon>Persephonella</taxon>
    </lineage>
</organism>
<evidence type="ECO:0000313" key="2">
    <source>
        <dbReference type="Proteomes" id="UP000001366"/>
    </source>
</evidence>
<dbReference type="RefSeq" id="WP_012676944.1">
    <property type="nucleotide sequence ID" value="NC_012440.1"/>
</dbReference>
<dbReference type="KEGG" id="pmx:PERMA_0899"/>
<keyword evidence="2" id="KW-1185">Reference proteome</keyword>
<protein>
    <submittedName>
        <fullName evidence="1">Uncharacterized protein</fullName>
    </submittedName>
</protein>
<dbReference type="PaxDb" id="123214-PERMA_0899"/>
<dbReference type="OrthoDB" id="12007at2"/>
<dbReference type="STRING" id="123214.PERMA_0899"/>
<reference evidence="1 2" key="1">
    <citation type="journal article" date="2009" name="J. Bacteriol.">
        <title>Complete and draft genome sequences of six members of the Aquificales.</title>
        <authorList>
            <person name="Reysenbach A.L."/>
            <person name="Hamamura N."/>
            <person name="Podar M."/>
            <person name="Griffiths E."/>
            <person name="Ferreira S."/>
            <person name="Hochstein R."/>
            <person name="Heidelberg J."/>
            <person name="Johnson J."/>
            <person name="Mead D."/>
            <person name="Pohorille A."/>
            <person name="Sarmiento M."/>
            <person name="Schweighofer K."/>
            <person name="Seshadri R."/>
            <person name="Voytek M.A."/>
        </authorList>
    </citation>
    <scope>NUCLEOTIDE SEQUENCE [LARGE SCALE GENOMIC DNA]</scope>
    <source>
        <strain evidence="2">DSM 14350 / EX-H1</strain>
    </source>
</reference>
<sequence>MRVIEKDCFIYIETATKTLKLGWILNSGYLKGESEFLIGTKEKIKDKKDPLRYLNRVKWAIFNGITGEQVTEYHDWISPLGLVKGQSGFFRVTEEGKEALFTLEGRKTEWFDKIRDRGALTGESCYFWGKRDGYYALYNINTGEKLTDDFKSSVIAGAVIGKSDYVIGSYGNEIFFIYDLKTKKKVSDNFDEDRLIQILKNNEDLESEIKKKV</sequence>
<dbReference type="Proteomes" id="UP000001366">
    <property type="component" value="Chromosome"/>
</dbReference>
<dbReference type="HOGENOM" id="CLU_1293314_0_0_0"/>
<proteinExistence type="predicted"/>
<accession>C0QPU0</accession>
<dbReference type="AlphaFoldDB" id="C0QPU0"/>
<gene>
    <name evidence="1" type="ordered locus">PERMA_0899</name>
</gene>
<dbReference type="EMBL" id="CP001230">
    <property type="protein sequence ID" value="ACO04708.1"/>
    <property type="molecule type" value="Genomic_DNA"/>
</dbReference>
<evidence type="ECO:0000313" key="1">
    <source>
        <dbReference type="EMBL" id="ACO04708.1"/>
    </source>
</evidence>